<sequence length="380" mass="40031">MIENAQTRAVHAGTVTSIPMDVRMGKLFVRATANGVEREFIFDTGSPSIISEELAAELGLEIVASNTGRDANDDPVTMGIAVLDTLDIGTARFEQIPVMVFDFSSLPTGRCVVDGGVIGSELLPHGVWRLDTERGEMTIAPEIGALTPSAGALDLELMQAGYPFPPVISYRLGDVEDRALFDTGSAGFASVFESVMNSRQARSAIVPGSLREGEGSEGESAGGRGPVRSIAHYELSRLELGGHTLEAVPALSRSNPPTLVGAGLLDRYAVTIDFARHNLVLEPRAELATPDRPTGFALAYTGRSVEVVQLFAGTAAAQAGLMLGDEVVSVDGQALDTTESGVCNTVRWLAGTFDAASVSEIVVMRDAEQIALTIRAEGGR</sequence>
<comment type="caution">
    <text evidence="2">The sequence shown here is derived from an EMBL/GenBank/DDBJ whole genome shotgun (WGS) entry which is preliminary data.</text>
</comment>
<name>A0ABQ1XH99_9PROT</name>
<dbReference type="InterPro" id="IPR021109">
    <property type="entry name" value="Peptidase_aspartic_dom_sf"/>
</dbReference>
<evidence type="ECO:0000313" key="3">
    <source>
        <dbReference type="Proteomes" id="UP000648722"/>
    </source>
</evidence>
<evidence type="ECO:0000313" key="2">
    <source>
        <dbReference type="EMBL" id="GGG92633.1"/>
    </source>
</evidence>
<gene>
    <name evidence="2" type="ORF">GCM10007420_05070</name>
</gene>
<dbReference type="Gene3D" id="2.40.70.10">
    <property type="entry name" value="Acid Proteases"/>
    <property type="match status" value="2"/>
</dbReference>
<dbReference type="InterPro" id="IPR034122">
    <property type="entry name" value="Retropepsin-like_bacterial"/>
</dbReference>
<dbReference type="Proteomes" id="UP000648722">
    <property type="component" value="Unassembled WGS sequence"/>
</dbReference>
<dbReference type="CDD" id="cd05483">
    <property type="entry name" value="retropepsin_like_bacteria"/>
    <property type="match status" value="1"/>
</dbReference>
<organism evidence="2 3">
    <name type="scientific">Glycocaulis albus</name>
    <dbReference type="NCBI Taxonomy" id="1382801"/>
    <lineage>
        <taxon>Bacteria</taxon>
        <taxon>Pseudomonadati</taxon>
        <taxon>Pseudomonadota</taxon>
        <taxon>Alphaproteobacteria</taxon>
        <taxon>Maricaulales</taxon>
        <taxon>Maricaulaceae</taxon>
        <taxon>Glycocaulis</taxon>
    </lineage>
</organism>
<dbReference type="Gene3D" id="2.30.42.10">
    <property type="match status" value="1"/>
</dbReference>
<dbReference type="PROSITE" id="PS50106">
    <property type="entry name" value="PDZ"/>
    <property type="match status" value="1"/>
</dbReference>
<dbReference type="InterPro" id="IPR036034">
    <property type="entry name" value="PDZ_sf"/>
</dbReference>
<evidence type="ECO:0000259" key="1">
    <source>
        <dbReference type="PROSITE" id="PS50106"/>
    </source>
</evidence>
<feature type="domain" description="PDZ" evidence="1">
    <location>
        <begin position="278"/>
        <end position="335"/>
    </location>
</feature>
<reference evidence="3" key="1">
    <citation type="journal article" date="2019" name="Int. J. Syst. Evol. Microbiol.">
        <title>The Global Catalogue of Microorganisms (GCM) 10K type strain sequencing project: providing services to taxonomists for standard genome sequencing and annotation.</title>
        <authorList>
            <consortium name="The Broad Institute Genomics Platform"/>
            <consortium name="The Broad Institute Genome Sequencing Center for Infectious Disease"/>
            <person name="Wu L."/>
            <person name="Ma J."/>
        </authorList>
    </citation>
    <scope>NUCLEOTIDE SEQUENCE [LARGE SCALE GENOMIC DNA]</scope>
    <source>
        <strain evidence="3">CGMCC 1.12766</strain>
    </source>
</reference>
<proteinExistence type="predicted"/>
<dbReference type="Pfam" id="PF13650">
    <property type="entry name" value="Asp_protease_2"/>
    <property type="match status" value="1"/>
</dbReference>
<dbReference type="InterPro" id="IPR001478">
    <property type="entry name" value="PDZ"/>
</dbReference>
<keyword evidence="3" id="KW-1185">Reference proteome</keyword>
<protein>
    <recommendedName>
        <fullName evidence="1">PDZ domain-containing protein</fullName>
    </recommendedName>
</protein>
<dbReference type="EMBL" id="BMFS01000002">
    <property type="protein sequence ID" value="GGG92633.1"/>
    <property type="molecule type" value="Genomic_DNA"/>
</dbReference>
<dbReference type="SUPFAM" id="SSF50156">
    <property type="entry name" value="PDZ domain-like"/>
    <property type="match status" value="1"/>
</dbReference>
<accession>A0ABQ1XH99</accession>